<keyword evidence="2" id="KW-1185">Reference proteome</keyword>
<name>A0A380NL15_9FIRM</name>
<evidence type="ECO:0000313" key="1">
    <source>
        <dbReference type="EMBL" id="SUP42792.1"/>
    </source>
</evidence>
<organism evidence="1 2">
    <name type="scientific">Veillonella criceti</name>
    <dbReference type="NCBI Taxonomy" id="103891"/>
    <lineage>
        <taxon>Bacteria</taxon>
        <taxon>Bacillati</taxon>
        <taxon>Bacillota</taxon>
        <taxon>Negativicutes</taxon>
        <taxon>Veillonellales</taxon>
        <taxon>Veillonellaceae</taxon>
        <taxon>Veillonella</taxon>
    </lineage>
</organism>
<sequence length="195" mass="21750">MGMEISLTSAISKALEVTNEKIAVTGLMKTINLDDLLSLKIDELPSFGGNTKLGIESLEDTGEFKTNIFNETQELNVNVLNVNQQVLSNLNSHQLSVSTILSTETDSIRGEQQKLHAIESINGLQQYESLKQKGADLIHRIEKEQLAHQEEKFDEEVAINKQNLGAMDPYHPTPYDDVLKKSLPIQTKPYGFPDL</sequence>
<gene>
    <name evidence="1" type="ORF">NCTC12020_00957</name>
</gene>
<dbReference type="Proteomes" id="UP000255367">
    <property type="component" value="Unassembled WGS sequence"/>
</dbReference>
<protein>
    <submittedName>
        <fullName evidence="1">Uncharacterized protein</fullName>
    </submittedName>
</protein>
<evidence type="ECO:0000313" key="2">
    <source>
        <dbReference type="Proteomes" id="UP000255367"/>
    </source>
</evidence>
<dbReference type="EMBL" id="UHIO01000001">
    <property type="protein sequence ID" value="SUP42792.1"/>
    <property type="molecule type" value="Genomic_DNA"/>
</dbReference>
<accession>A0A380NL15</accession>
<dbReference type="AlphaFoldDB" id="A0A380NL15"/>
<proteinExistence type="predicted"/>
<reference evidence="1 2" key="1">
    <citation type="submission" date="2018-06" db="EMBL/GenBank/DDBJ databases">
        <authorList>
            <consortium name="Pathogen Informatics"/>
            <person name="Doyle S."/>
        </authorList>
    </citation>
    <scope>NUCLEOTIDE SEQUENCE [LARGE SCALE GENOMIC DNA]</scope>
    <source>
        <strain evidence="1 2">NCTC12020</strain>
    </source>
</reference>